<dbReference type="EMBL" id="JAEMNX010000005">
    <property type="protein sequence ID" value="MBJ7537382.1"/>
    <property type="molecule type" value="Genomic_DNA"/>
</dbReference>
<evidence type="ECO:0000313" key="2">
    <source>
        <dbReference type="EMBL" id="MBJ7537382.1"/>
    </source>
</evidence>
<protein>
    <submittedName>
        <fullName evidence="2">Alpha/beta hydrolase</fullName>
    </submittedName>
</protein>
<dbReference type="Gene3D" id="3.40.50.1820">
    <property type="entry name" value="alpha/beta hydrolase"/>
    <property type="match status" value="1"/>
</dbReference>
<dbReference type="PROSITE" id="PS51257">
    <property type="entry name" value="PROKAR_LIPOPROTEIN"/>
    <property type="match status" value="1"/>
</dbReference>
<dbReference type="RefSeq" id="WP_199467523.1">
    <property type="nucleotide sequence ID" value="NZ_JAEMNX010000005.1"/>
</dbReference>
<name>A0A934N146_9GAMM</name>
<keyword evidence="2" id="KW-0378">Hydrolase</keyword>
<accession>A0A934N146</accession>
<organism evidence="2 3">
    <name type="scientific">Marinomonas transparens</name>
    <dbReference type="NCBI Taxonomy" id="2795388"/>
    <lineage>
        <taxon>Bacteria</taxon>
        <taxon>Pseudomonadati</taxon>
        <taxon>Pseudomonadota</taxon>
        <taxon>Gammaproteobacteria</taxon>
        <taxon>Oceanospirillales</taxon>
        <taxon>Oceanospirillaceae</taxon>
        <taxon>Marinomonas</taxon>
    </lineage>
</organism>
<reference evidence="2" key="1">
    <citation type="submission" date="2020-12" db="EMBL/GenBank/DDBJ databases">
        <title>Marinomonas arctica sp. nov., a psychrotolerant bacterium isolated from the Arctic.</title>
        <authorList>
            <person name="Zhang Y."/>
        </authorList>
    </citation>
    <scope>NUCLEOTIDE SEQUENCE</scope>
    <source>
        <strain evidence="2">C1424</strain>
    </source>
</reference>
<evidence type="ECO:0000259" key="1">
    <source>
        <dbReference type="Pfam" id="PF12697"/>
    </source>
</evidence>
<sequence length="291" mass="32630">MTKIVIFSGFTLLLTACAMPKEIKENEAIAQEVMQTPNLIHNEYVTVDQPQPSHRLHYVSNEAINNARPTVVFVHGTPGDWSSFARYFLEKKLIQDYQITSIDRPGWGKSGYAGNVFPTNLQTQSDEIGPMLKDIWQKNGHKKVILVGHSLGASLVPMLAADYPEYTRGVIILAGDLEPKLAEPRWYNTLLDWIPNAIIPDEWANSNLEVLDLSHSLEQAQNKLANLTLPVLILQGTKDELVNPESANYAKTLFKKNNLEVQWIQGASHIINLTHVANVKGAIRKMDELTK</sequence>
<dbReference type="PANTHER" id="PTHR43689:SF8">
    <property type="entry name" value="ALPHA_BETA-HYDROLASES SUPERFAMILY PROTEIN"/>
    <property type="match status" value="1"/>
</dbReference>
<proteinExistence type="predicted"/>
<dbReference type="Pfam" id="PF12697">
    <property type="entry name" value="Abhydrolase_6"/>
    <property type="match status" value="1"/>
</dbReference>
<dbReference type="GO" id="GO:0016787">
    <property type="term" value="F:hydrolase activity"/>
    <property type="evidence" value="ECO:0007669"/>
    <property type="project" value="UniProtKB-KW"/>
</dbReference>
<dbReference type="Proteomes" id="UP000628710">
    <property type="component" value="Unassembled WGS sequence"/>
</dbReference>
<dbReference type="AlphaFoldDB" id="A0A934N146"/>
<comment type="caution">
    <text evidence="2">The sequence shown here is derived from an EMBL/GenBank/DDBJ whole genome shotgun (WGS) entry which is preliminary data.</text>
</comment>
<gene>
    <name evidence="2" type="ORF">I8J31_06765</name>
</gene>
<feature type="domain" description="AB hydrolase-1" evidence="1">
    <location>
        <begin position="71"/>
        <end position="273"/>
    </location>
</feature>
<keyword evidence="3" id="KW-1185">Reference proteome</keyword>
<evidence type="ECO:0000313" key="3">
    <source>
        <dbReference type="Proteomes" id="UP000628710"/>
    </source>
</evidence>
<dbReference type="PANTHER" id="PTHR43689">
    <property type="entry name" value="HYDROLASE"/>
    <property type="match status" value="1"/>
</dbReference>
<dbReference type="SUPFAM" id="SSF53474">
    <property type="entry name" value="alpha/beta-Hydrolases"/>
    <property type="match status" value="1"/>
</dbReference>
<dbReference type="InterPro" id="IPR029058">
    <property type="entry name" value="AB_hydrolase_fold"/>
</dbReference>
<dbReference type="InterPro" id="IPR000073">
    <property type="entry name" value="AB_hydrolase_1"/>
</dbReference>